<evidence type="ECO:0000313" key="5">
    <source>
        <dbReference type="Proteomes" id="UP000284021"/>
    </source>
</evidence>
<dbReference type="PANTHER" id="PTHR37302">
    <property type="entry name" value="SLR1116 PROTEIN"/>
    <property type="match status" value="1"/>
</dbReference>
<dbReference type="SUPFAM" id="SSF109854">
    <property type="entry name" value="DinB/YfiT-like putative metalloenzymes"/>
    <property type="match status" value="1"/>
</dbReference>
<feature type="binding site" evidence="3">
    <location>
        <position position="148"/>
    </location>
    <ligand>
        <name>a divalent metal cation</name>
        <dbReference type="ChEBI" id="CHEBI:60240"/>
    </ligand>
</feature>
<dbReference type="GO" id="GO:0046872">
    <property type="term" value="F:metal ion binding"/>
    <property type="evidence" value="ECO:0007669"/>
    <property type="project" value="UniProtKB-KW"/>
</dbReference>
<organism evidence="4 5">
    <name type="scientific">Pseudomonas cavernicola</name>
    <dbReference type="NCBI Taxonomy" id="2320866"/>
    <lineage>
        <taxon>Bacteria</taxon>
        <taxon>Pseudomonadati</taxon>
        <taxon>Pseudomonadota</taxon>
        <taxon>Gammaproteobacteria</taxon>
        <taxon>Pseudomonadales</taxon>
        <taxon>Pseudomonadaceae</taxon>
        <taxon>Pseudomonas</taxon>
    </lineage>
</organism>
<evidence type="ECO:0000256" key="2">
    <source>
        <dbReference type="ARBA" id="ARBA00022723"/>
    </source>
</evidence>
<protein>
    <submittedName>
        <fullName evidence="4">DUF664 domain-containing protein</fullName>
    </submittedName>
</protein>
<dbReference type="EMBL" id="QYUR01000002">
    <property type="protein sequence ID" value="RJG12088.1"/>
    <property type="molecule type" value="Genomic_DNA"/>
</dbReference>
<dbReference type="OrthoDB" id="9807509at2"/>
<name>A0A418XHY5_9PSED</name>
<sequence length="176" mass="19682">MPNAVTFPSPRLLASHLERLLAYHGWAYNRLLANLEALDEDNYRAPCGLFFGSLHGTLNHLAVADRIWLARVRHEPPPFTRLDAEAVSERNALAGFLADGVHAWRLLLSEQDDQRLGMPLAYQNMRGEPQLKPLADIVLHLVNHGTHHRGQISAALTALGQPAPILDYIYFLPETV</sequence>
<accession>A0A418XHY5</accession>
<gene>
    <name evidence="4" type="ORF">D3879_01815</name>
</gene>
<dbReference type="Pfam" id="PF05163">
    <property type="entry name" value="DinB"/>
    <property type="match status" value="1"/>
</dbReference>
<reference evidence="4 5" key="1">
    <citation type="submission" date="2018-09" db="EMBL/GenBank/DDBJ databases">
        <authorList>
            <person name="Zhu H."/>
        </authorList>
    </citation>
    <scope>NUCLEOTIDE SEQUENCE [LARGE SCALE GENOMIC DNA]</scope>
    <source>
        <strain evidence="4 5">K1S02-6</strain>
    </source>
</reference>
<dbReference type="AlphaFoldDB" id="A0A418XHY5"/>
<feature type="binding site" evidence="3">
    <location>
        <position position="144"/>
    </location>
    <ligand>
        <name>a divalent metal cation</name>
        <dbReference type="ChEBI" id="CHEBI:60240"/>
    </ligand>
</feature>
<comment type="caution">
    <text evidence="4">The sequence shown here is derived from an EMBL/GenBank/DDBJ whole genome shotgun (WGS) entry which is preliminary data.</text>
</comment>
<dbReference type="PANTHER" id="PTHR37302:SF1">
    <property type="entry name" value="PROTEIN DINB"/>
    <property type="match status" value="1"/>
</dbReference>
<dbReference type="Proteomes" id="UP000284021">
    <property type="component" value="Unassembled WGS sequence"/>
</dbReference>
<dbReference type="Gene3D" id="1.20.120.450">
    <property type="entry name" value="dinb family like domain"/>
    <property type="match status" value="1"/>
</dbReference>
<proteinExistence type="inferred from homology"/>
<dbReference type="InterPro" id="IPR007837">
    <property type="entry name" value="DinB"/>
</dbReference>
<evidence type="ECO:0000256" key="3">
    <source>
        <dbReference type="PIRSR" id="PIRSR607837-1"/>
    </source>
</evidence>
<keyword evidence="2 3" id="KW-0479">Metal-binding</keyword>
<keyword evidence="5" id="KW-1185">Reference proteome</keyword>
<evidence type="ECO:0000313" key="4">
    <source>
        <dbReference type="EMBL" id="RJG12088.1"/>
    </source>
</evidence>
<dbReference type="InterPro" id="IPR034660">
    <property type="entry name" value="DinB/YfiT-like"/>
</dbReference>
<evidence type="ECO:0000256" key="1">
    <source>
        <dbReference type="ARBA" id="ARBA00008635"/>
    </source>
</evidence>
<feature type="binding site" evidence="3">
    <location>
        <position position="60"/>
    </location>
    <ligand>
        <name>a divalent metal cation</name>
        <dbReference type="ChEBI" id="CHEBI:60240"/>
    </ligand>
</feature>
<dbReference type="RefSeq" id="WP_119952432.1">
    <property type="nucleotide sequence ID" value="NZ_QYUR01000002.1"/>
</dbReference>
<comment type="similarity">
    <text evidence="1">Belongs to the DinB family.</text>
</comment>